<dbReference type="Gene3D" id="2.170.270.10">
    <property type="entry name" value="SET domain"/>
    <property type="match status" value="1"/>
</dbReference>
<dbReference type="GO" id="GO:0005634">
    <property type="term" value="C:nucleus"/>
    <property type="evidence" value="ECO:0007669"/>
    <property type="project" value="UniProtKB-SubCell"/>
</dbReference>
<dbReference type="PANTHER" id="PTHR46165">
    <property type="entry name" value="SET AND MYND DOMAIN-CONTAINING PROTEIN 4"/>
    <property type="match status" value="1"/>
</dbReference>
<dbReference type="Pfam" id="PF01753">
    <property type="entry name" value="zf-MYND"/>
    <property type="match status" value="1"/>
</dbReference>
<evidence type="ECO:0000313" key="19">
    <source>
        <dbReference type="Proteomes" id="UP000678499"/>
    </source>
</evidence>
<dbReference type="InterPro" id="IPR044421">
    <property type="entry name" value="SMYD4_SET"/>
</dbReference>
<dbReference type="EMBL" id="OA883691">
    <property type="protein sequence ID" value="CAD7279490.1"/>
    <property type="molecule type" value="Genomic_DNA"/>
</dbReference>
<dbReference type="GO" id="GO:0008757">
    <property type="term" value="F:S-adenosylmethionine-dependent methyltransferase activity"/>
    <property type="evidence" value="ECO:0007669"/>
    <property type="project" value="UniProtKB-ARBA"/>
</dbReference>
<comment type="subcellular location">
    <subcellularLocation>
        <location evidence="2">Cytoplasm</location>
    </subcellularLocation>
    <subcellularLocation>
        <location evidence="1">Nucleus</location>
    </subcellularLocation>
</comment>
<dbReference type="EMBL" id="CAJPEX010001654">
    <property type="protein sequence ID" value="CAG0919642.1"/>
    <property type="molecule type" value="Genomic_DNA"/>
</dbReference>
<keyword evidence="9" id="KW-0862">Zinc</keyword>
<dbReference type="PROSITE" id="PS50005">
    <property type="entry name" value="TPR"/>
    <property type="match status" value="1"/>
</dbReference>
<keyword evidence="19" id="KW-1185">Reference proteome</keyword>
<keyword evidence="5" id="KW-0808">Transferase</keyword>
<dbReference type="InterPro" id="IPR002893">
    <property type="entry name" value="Znf_MYND"/>
</dbReference>
<dbReference type="InterPro" id="IPR029044">
    <property type="entry name" value="Nucleotide-diphossugar_trans"/>
</dbReference>
<dbReference type="GO" id="GO:0008270">
    <property type="term" value="F:zinc ion binding"/>
    <property type="evidence" value="ECO:0007669"/>
    <property type="project" value="UniProtKB-KW"/>
</dbReference>
<keyword evidence="15" id="KW-0802">TPR repeat</keyword>
<evidence type="ECO:0000256" key="3">
    <source>
        <dbReference type="ARBA" id="ARBA00022490"/>
    </source>
</evidence>
<dbReference type="Pfam" id="PF04572">
    <property type="entry name" value="Gb3_synth"/>
    <property type="match status" value="1"/>
</dbReference>
<dbReference type="Proteomes" id="UP000678499">
    <property type="component" value="Unassembled WGS sequence"/>
</dbReference>
<dbReference type="Gene3D" id="1.10.220.160">
    <property type="match status" value="1"/>
</dbReference>
<dbReference type="CDD" id="cd10536">
    <property type="entry name" value="SET_SMYD4"/>
    <property type="match status" value="1"/>
</dbReference>
<gene>
    <name evidence="18" type="ORF">NMOB1V02_LOCUS7162</name>
</gene>
<dbReference type="GO" id="GO:0042826">
    <property type="term" value="F:histone deacetylase binding"/>
    <property type="evidence" value="ECO:0007669"/>
    <property type="project" value="TreeGrafter"/>
</dbReference>
<feature type="region of interest" description="Disordered" evidence="16">
    <location>
        <begin position="170"/>
        <end position="204"/>
    </location>
</feature>
<keyword evidence="4" id="KW-0489">Methyltransferase</keyword>
<dbReference type="PROSITE" id="PS50280">
    <property type="entry name" value="SET"/>
    <property type="match status" value="1"/>
</dbReference>
<dbReference type="Gene3D" id="1.25.40.10">
    <property type="entry name" value="Tetratricopeptide repeat domain"/>
    <property type="match status" value="1"/>
</dbReference>
<dbReference type="InterPro" id="IPR007577">
    <property type="entry name" value="GlycoTrfase_DXD_sugar-bd_CS"/>
</dbReference>
<sequence length="939" mass="105110">MGAYAKFRRDLPTSVTQAIVGNSDPESADLWVSFREAVGSAGFRRTTVATSRLEKDLAAAEKHRKQGVEAFENGKYSEALSHHNAAVRLSPVSSITLGLTYANRSAVLFMQNNGKMSIADMDRALSLSLPEQMKDMIMNRRQRCQAALKIDSGSSWSRWLLSMITSTSRQAGKLRRKVRNPDLMTSTPKSGSPRGAGSKEGNSQHLLSSLGMENRRISEVLKDGPMPSALHDTATATDFGTMSSSHEGHHQPHMLSDDICLDGTDSLFTGRRNAVIPAAAEALTMHYAPDKGRFYVANRDIEPGEFVLNEKPYASALYASLWETHCQTCMRPAMAPLPCDSCAAVVFCSSNCKDVAKATFHTIECPHMGDLAEFAVRDGSILPLRMMTRKNLEYFRSRLDALHRIDKQRNKSVMSMPLMHVNSDEYLNVFNLLPHLGLREKYALSNAAALALFFTKCLVSSGYFGATPKLEDTAMISRLMFHNLMAFECNYFTLSQSGITEDHAYVDLDERGMAVFCGASMFNHSCNPNVTHYFLEDNIFCRANGVIAKGQEVNISYGQYFHLADREYRRSHLKESYYFYPCSCDACEENWPLMEDIVPPARYQCPKCKLSIELESLEEISTKSCSKCNTSFQPYVEALQQLKRDAENFVTEVHSGKLKRISDAIVALGNYQKALWSMSLRPNADYIMLGSVLGEFFVMESLPMLSPKQLCAVESAALHHSNRPVVVAVNNEFLQLPFFVDIWSEIYPNIAFTRLEIQNWLNGTVLESWLSKHLLDSSGYKTIHTSDVLRYATLFKYGGLYLDTDVIVIKSMTDLVNALGIESNDLINGAVMAFVKHHPVMKCCLMDILSKCVCAFYPVHYTEWPRLIHSDVDISAKALKETEESYLVHYWGRLSVDEAIQLNTPQALALLARKHCPKVSAAMTDGKLWGFNVLPVGQF</sequence>
<dbReference type="GO" id="GO:0008170">
    <property type="term" value="F:N-methyltransferase activity"/>
    <property type="evidence" value="ECO:0007669"/>
    <property type="project" value="UniProtKB-ARBA"/>
</dbReference>
<evidence type="ECO:0000256" key="13">
    <source>
        <dbReference type="ARBA" id="ARBA00093635"/>
    </source>
</evidence>
<evidence type="ECO:0000256" key="12">
    <source>
        <dbReference type="ARBA" id="ARBA00093423"/>
    </source>
</evidence>
<dbReference type="SUPFAM" id="SSF53448">
    <property type="entry name" value="Nucleotide-diphospho-sugar transferases"/>
    <property type="match status" value="1"/>
</dbReference>
<comment type="catalytic activity">
    <reaction evidence="11">
        <text>L-lysyl-[protein] + S-adenosyl-L-methionine = N(6)-methyl-L-lysyl-[protein] + S-adenosyl-L-homocysteine + H(+)</text>
        <dbReference type="Rhea" id="RHEA:51736"/>
        <dbReference type="Rhea" id="RHEA-COMP:9752"/>
        <dbReference type="Rhea" id="RHEA-COMP:13053"/>
        <dbReference type="ChEBI" id="CHEBI:15378"/>
        <dbReference type="ChEBI" id="CHEBI:29969"/>
        <dbReference type="ChEBI" id="CHEBI:57856"/>
        <dbReference type="ChEBI" id="CHEBI:59789"/>
        <dbReference type="ChEBI" id="CHEBI:61929"/>
    </reaction>
</comment>
<evidence type="ECO:0000259" key="17">
    <source>
        <dbReference type="PROSITE" id="PS50280"/>
    </source>
</evidence>
<evidence type="ECO:0000256" key="6">
    <source>
        <dbReference type="ARBA" id="ARBA00022691"/>
    </source>
</evidence>
<evidence type="ECO:0000256" key="2">
    <source>
        <dbReference type="ARBA" id="ARBA00004496"/>
    </source>
</evidence>
<dbReference type="Gene3D" id="3.90.550.20">
    <property type="match status" value="1"/>
</dbReference>
<accession>A0A7R9GFZ1</accession>
<evidence type="ECO:0000256" key="5">
    <source>
        <dbReference type="ARBA" id="ARBA00022679"/>
    </source>
</evidence>
<dbReference type="SUPFAM" id="SSF82199">
    <property type="entry name" value="SET domain"/>
    <property type="match status" value="1"/>
</dbReference>
<dbReference type="InterPro" id="IPR046341">
    <property type="entry name" value="SET_dom_sf"/>
</dbReference>
<feature type="domain" description="SET" evidence="17">
    <location>
        <begin position="281"/>
        <end position="558"/>
    </location>
</feature>
<keyword evidence="3" id="KW-0963">Cytoplasm</keyword>
<name>A0A7R9GFZ1_9CRUS</name>
<dbReference type="InterPro" id="IPR052097">
    <property type="entry name" value="SET-MYND_domain_protein"/>
</dbReference>
<dbReference type="InterPro" id="IPR007652">
    <property type="entry name" value="A1-4-GlycosylTfrase_dom"/>
</dbReference>
<evidence type="ECO:0000256" key="1">
    <source>
        <dbReference type="ARBA" id="ARBA00004123"/>
    </source>
</evidence>
<proteinExistence type="predicted"/>
<evidence type="ECO:0000256" key="8">
    <source>
        <dbReference type="ARBA" id="ARBA00022771"/>
    </source>
</evidence>
<keyword evidence="6" id="KW-0949">S-adenosyl-L-methionine</keyword>
<evidence type="ECO:0000256" key="9">
    <source>
        <dbReference type="ARBA" id="ARBA00022833"/>
    </source>
</evidence>
<dbReference type="AlphaFoldDB" id="A0A7R9GFZ1"/>
<dbReference type="Pfam" id="PF04488">
    <property type="entry name" value="Gly_transf_sug"/>
    <property type="match status" value="1"/>
</dbReference>
<organism evidence="18">
    <name type="scientific">Notodromas monacha</name>
    <dbReference type="NCBI Taxonomy" id="399045"/>
    <lineage>
        <taxon>Eukaryota</taxon>
        <taxon>Metazoa</taxon>
        <taxon>Ecdysozoa</taxon>
        <taxon>Arthropoda</taxon>
        <taxon>Crustacea</taxon>
        <taxon>Oligostraca</taxon>
        <taxon>Ostracoda</taxon>
        <taxon>Podocopa</taxon>
        <taxon>Podocopida</taxon>
        <taxon>Cypridocopina</taxon>
        <taxon>Cypridoidea</taxon>
        <taxon>Cyprididae</taxon>
        <taxon>Notodromas</taxon>
    </lineage>
</organism>
<dbReference type="GO" id="GO:0032259">
    <property type="term" value="P:methylation"/>
    <property type="evidence" value="ECO:0007669"/>
    <property type="project" value="UniProtKB-KW"/>
</dbReference>
<reference evidence="18" key="1">
    <citation type="submission" date="2020-11" db="EMBL/GenBank/DDBJ databases">
        <authorList>
            <person name="Tran Van P."/>
        </authorList>
    </citation>
    <scope>NUCLEOTIDE SEQUENCE</scope>
</reference>
<comment type="function">
    <text evidence="12">Protein-lysine N-methyltransferase. Monomethylates PRMT5, modulating its transcriptional activity. May also act as a histone methyltransferase. Plays a critical role in cardiac development. Acts as a key epigenetic regulator of gene expression during cardiac development via its dual activities as a methyltransferase and negative regulator of HDAC1.</text>
</comment>
<evidence type="ECO:0000256" key="10">
    <source>
        <dbReference type="ARBA" id="ARBA00023242"/>
    </source>
</evidence>
<evidence type="ECO:0000256" key="16">
    <source>
        <dbReference type="SAM" id="MobiDB-lite"/>
    </source>
</evidence>
<evidence type="ECO:0000313" key="18">
    <source>
        <dbReference type="EMBL" id="CAD7279490.1"/>
    </source>
</evidence>
<dbReference type="Gene3D" id="6.10.140.2220">
    <property type="match status" value="1"/>
</dbReference>
<evidence type="ECO:0000256" key="14">
    <source>
        <dbReference type="ARBA" id="ARBA00093680"/>
    </source>
</evidence>
<dbReference type="InterPro" id="IPR019734">
    <property type="entry name" value="TPR_rpt"/>
</dbReference>
<feature type="repeat" description="TPR" evidence="15">
    <location>
        <begin position="60"/>
        <end position="93"/>
    </location>
</feature>
<keyword evidence="7" id="KW-0479">Metal-binding</keyword>
<dbReference type="Pfam" id="PF00856">
    <property type="entry name" value="SET"/>
    <property type="match status" value="1"/>
</dbReference>
<dbReference type="OrthoDB" id="409543at2759"/>
<keyword evidence="8" id="KW-0863">Zinc-finger</keyword>
<protein>
    <recommendedName>
        <fullName evidence="13">Protein-lysine N-methyltransferase SMYD4</fullName>
    </recommendedName>
    <alternativeName>
        <fullName evidence="14">SET and MYND domain-containing protein 4</fullName>
    </alternativeName>
</protein>
<evidence type="ECO:0000256" key="4">
    <source>
        <dbReference type="ARBA" id="ARBA00022603"/>
    </source>
</evidence>
<dbReference type="InterPro" id="IPR001214">
    <property type="entry name" value="SET_dom"/>
</dbReference>
<dbReference type="InterPro" id="IPR011990">
    <property type="entry name" value="TPR-like_helical_dom_sf"/>
</dbReference>
<dbReference type="SUPFAM" id="SSF144232">
    <property type="entry name" value="HIT/MYND zinc finger-like"/>
    <property type="match status" value="1"/>
</dbReference>
<evidence type="ECO:0000256" key="11">
    <source>
        <dbReference type="ARBA" id="ARBA00048985"/>
    </source>
</evidence>
<dbReference type="SUPFAM" id="SSF48452">
    <property type="entry name" value="TPR-like"/>
    <property type="match status" value="1"/>
</dbReference>
<evidence type="ECO:0000256" key="7">
    <source>
        <dbReference type="ARBA" id="ARBA00022723"/>
    </source>
</evidence>
<dbReference type="GO" id="GO:0005737">
    <property type="term" value="C:cytoplasm"/>
    <property type="evidence" value="ECO:0007669"/>
    <property type="project" value="UniProtKB-SubCell"/>
</dbReference>
<dbReference type="GO" id="GO:0008276">
    <property type="term" value="F:protein methyltransferase activity"/>
    <property type="evidence" value="ECO:0007669"/>
    <property type="project" value="UniProtKB-ARBA"/>
</dbReference>
<dbReference type="PANTHER" id="PTHR46165:SF2">
    <property type="entry name" value="SET AND MYND DOMAIN-CONTAINING PROTEIN 4"/>
    <property type="match status" value="1"/>
</dbReference>
<keyword evidence="10" id="KW-0539">Nucleus</keyword>
<evidence type="ECO:0000256" key="15">
    <source>
        <dbReference type="PROSITE-ProRule" id="PRU00339"/>
    </source>
</evidence>